<accession>A0A2H1ECZ3</accession>
<dbReference type="EMBL" id="LT634361">
    <property type="protein sequence ID" value="SFZ84404.1"/>
    <property type="molecule type" value="Genomic_DNA"/>
</dbReference>
<dbReference type="KEGG" id="tmar:MARIT_2733"/>
<keyword evidence="2" id="KW-1185">Reference proteome</keyword>
<protein>
    <submittedName>
        <fullName evidence="1">Uncharacterized protein</fullName>
    </submittedName>
</protein>
<proteinExistence type="predicted"/>
<sequence>MWIEINFMEKIKQQRILDNKNDLIENTFCFELFENRIFNKSKCIDLINDAKYLKKHNLLNSSLLEVLEWITLSVEQCFISNKDITDLYKISNYQKEYELDWNLKWKKEIQEIIN</sequence>
<evidence type="ECO:0000313" key="2">
    <source>
        <dbReference type="Proteomes" id="UP000231564"/>
    </source>
</evidence>
<name>A0A2H1ECZ3_9FLAO</name>
<gene>
    <name evidence="1" type="ORF">MARIT_2733</name>
</gene>
<organism evidence="1 2">
    <name type="scientific">Tenacibaculum maritimum NCIMB 2154</name>
    <dbReference type="NCBI Taxonomy" id="1349785"/>
    <lineage>
        <taxon>Bacteria</taxon>
        <taxon>Pseudomonadati</taxon>
        <taxon>Bacteroidota</taxon>
        <taxon>Flavobacteriia</taxon>
        <taxon>Flavobacteriales</taxon>
        <taxon>Flavobacteriaceae</taxon>
        <taxon>Tenacibaculum</taxon>
    </lineage>
</organism>
<dbReference type="Proteomes" id="UP000231564">
    <property type="component" value="Chromosome MARIT"/>
</dbReference>
<reference evidence="1 2" key="1">
    <citation type="submission" date="2016-11" db="EMBL/GenBank/DDBJ databases">
        <authorList>
            <person name="Jaros S."/>
            <person name="Januszkiewicz K."/>
            <person name="Wedrychowicz H."/>
        </authorList>
    </citation>
    <scope>NUCLEOTIDE SEQUENCE [LARGE SCALE GENOMIC DNA]</scope>
    <source>
        <strain evidence="1">NCIMB 2154T</strain>
    </source>
</reference>
<dbReference type="AlphaFoldDB" id="A0A2H1ECZ3"/>
<evidence type="ECO:0000313" key="1">
    <source>
        <dbReference type="EMBL" id="SFZ84404.1"/>
    </source>
</evidence>